<keyword evidence="1" id="KW-1133">Transmembrane helix</keyword>
<dbReference type="Proteomes" id="UP000315215">
    <property type="component" value="Chromosome"/>
</dbReference>
<dbReference type="RefSeq" id="WP_143897003.1">
    <property type="nucleotide sequence ID" value="NZ_CP041666.1"/>
</dbReference>
<organism evidence="2 3">
    <name type="scientific">Radiobacillus deserti</name>
    <dbReference type="NCBI Taxonomy" id="2594883"/>
    <lineage>
        <taxon>Bacteria</taxon>
        <taxon>Bacillati</taxon>
        <taxon>Bacillota</taxon>
        <taxon>Bacilli</taxon>
        <taxon>Bacillales</taxon>
        <taxon>Bacillaceae</taxon>
        <taxon>Radiobacillus</taxon>
    </lineage>
</organism>
<feature type="transmembrane region" description="Helical" evidence="1">
    <location>
        <begin position="6"/>
        <end position="24"/>
    </location>
</feature>
<accession>A0A516KKP8</accession>
<evidence type="ECO:0000256" key="1">
    <source>
        <dbReference type="SAM" id="Phobius"/>
    </source>
</evidence>
<sequence>MEWIILLLNFIGLFCFGLFIKSYLPSYMKEKGKNLATKEDVKDITKRTEEVKLEFQKEMANFTTYLSFSNDYAYRQYTNLYAKLYPIIIQSEYIRYFLERYNGNNLPFDEFPFIESGKTIERTKIELVSNKVINYEEEELNDSITTFNKKELCEFIIKHGEFASQRLLKLAVAYRYAHSNYSGTRSLEDSEIKKAFDIEEITLIKEIVKTIVKDYNYLRKSIKLDYSNVELDSGILEQYKFNNDTKMS</sequence>
<gene>
    <name evidence="2" type="ORF">FN924_18445</name>
</gene>
<dbReference type="AlphaFoldDB" id="A0A516KKP8"/>
<keyword evidence="3" id="KW-1185">Reference proteome</keyword>
<proteinExistence type="predicted"/>
<reference evidence="2 3" key="1">
    <citation type="submission" date="2019-07" db="EMBL/GenBank/DDBJ databases">
        <authorList>
            <person name="Li J."/>
        </authorList>
    </citation>
    <scope>NUCLEOTIDE SEQUENCE [LARGE SCALE GENOMIC DNA]</scope>
    <source>
        <strain evidence="2 3">TKL69</strain>
    </source>
</reference>
<evidence type="ECO:0000313" key="2">
    <source>
        <dbReference type="EMBL" id="QDP41973.1"/>
    </source>
</evidence>
<keyword evidence="1" id="KW-0472">Membrane</keyword>
<name>A0A516KKP8_9BACI</name>
<protein>
    <submittedName>
        <fullName evidence="2">Uncharacterized protein</fullName>
    </submittedName>
</protein>
<dbReference type="EMBL" id="CP041666">
    <property type="protein sequence ID" value="QDP41973.1"/>
    <property type="molecule type" value="Genomic_DNA"/>
</dbReference>
<dbReference type="OrthoDB" id="2942906at2"/>
<evidence type="ECO:0000313" key="3">
    <source>
        <dbReference type="Proteomes" id="UP000315215"/>
    </source>
</evidence>
<dbReference type="KEGG" id="aqt:FN924_18445"/>
<keyword evidence="1" id="KW-0812">Transmembrane</keyword>